<dbReference type="InterPro" id="IPR012854">
    <property type="entry name" value="Cu_amine_oxidase-like_N"/>
</dbReference>
<comment type="caution">
    <text evidence="7">The sequence shown here is derived from an EMBL/GenBank/DDBJ whole genome shotgun (WGS) entry which is preliminary data.</text>
</comment>
<evidence type="ECO:0000256" key="2">
    <source>
        <dbReference type="ARBA" id="ARBA00022670"/>
    </source>
</evidence>
<evidence type="ECO:0000256" key="5">
    <source>
        <dbReference type="SAM" id="SignalP"/>
    </source>
</evidence>
<evidence type="ECO:0000313" key="8">
    <source>
        <dbReference type="Proteomes" id="UP001596105"/>
    </source>
</evidence>
<dbReference type="InterPro" id="IPR038765">
    <property type="entry name" value="Papain-like_cys_pep_sf"/>
</dbReference>
<evidence type="ECO:0000256" key="1">
    <source>
        <dbReference type="ARBA" id="ARBA00007074"/>
    </source>
</evidence>
<keyword evidence="2" id="KW-0645">Protease</keyword>
<keyword evidence="4" id="KW-0788">Thiol protease</keyword>
<evidence type="ECO:0000256" key="4">
    <source>
        <dbReference type="ARBA" id="ARBA00022807"/>
    </source>
</evidence>
<dbReference type="PANTHER" id="PTHR47053">
    <property type="entry name" value="MUREIN DD-ENDOPEPTIDASE MEPH-RELATED"/>
    <property type="match status" value="1"/>
</dbReference>
<feature type="signal peptide" evidence="5">
    <location>
        <begin position="1"/>
        <end position="25"/>
    </location>
</feature>
<feature type="domain" description="NlpC/P60" evidence="6">
    <location>
        <begin position="196"/>
        <end position="326"/>
    </location>
</feature>
<accession>A0ABW0LX87</accession>
<dbReference type="Pfam" id="PF00877">
    <property type="entry name" value="NLPC_P60"/>
    <property type="match status" value="1"/>
</dbReference>
<dbReference type="InterPro" id="IPR051202">
    <property type="entry name" value="Peptidase_C40"/>
</dbReference>
<dbReference type="PROSITE" id="PS51935">
    <property type="entry name" value="NLPC_P60"/>
    <property type="match status" value="1"/>
</dbReference>
<keyword evidence="5" id="KW-0732">Signal</keyword>
<keyword evidence="3" id="KW-0378">Hydrolase</keyword>
<dbReference type="RefSeq" id="WP_209751476.1">
    <property type="nucleotide sequence ID" value="NZ_JBHSMH010000063.1"/>
</dbReference>
<sequence length="327" mass="36899">MKISKQPLILMVSCFMLLQSGCNWGRDNNRTNPNTVRGLDFRANDARIALTRIGQAQYFPINEFLKVIGYHSSLNESNQSMLIGDTDPAYRIQVGSKLAEKEEQSITLSESPVMKDGQLFVPTTVLSDLFEQDIHYRIEKNEIIVRSVSDEKFTLDEMDLQTPATDSKAFFSDDPNDPFRDNGPKQNNFKAAAVKNINVNALINTAKRYKGTPYKFGAKPYPVSHKFDCASFAQYVFGRYGVKLRRVSRNQAKQGIPVSRKSLRKGDLVFFSVPGRFKSDKIVGHVGIYIGNGQMINTFSNKKGVHITSVNKGYWSRKYLGARRVVS</sequence>
<reference evidence="8" key="1">
    <citation type="journal article" date="2019" name="Int. J. Syst. Evol. Microbiol.">
        <title>The Global Catalogue of Microorganisms (GCM) 10K type strain sequencing project: providing services to taxonomists for standard genome sequencing and annotation.</title>
        <authorList>
            <consortium name="The Broad Institute Genomics Platform"/>
            <consortium name="The Broad Institute Genome Sequencing Center for Infectious Disease"/>
            <person name="Wu L."/>
            <person name="Ma J."/>
        </authorList>
    </citation>
    <scope>NUCLEOTIDE SEQUENCE [LARGE SCALE GENOMIC DNA]</scope>
    <source>
        <strain evidence="8">CCUG 57113</strain>
    </source>
</reference>
<dbReference type="PANTHER" id="PTHR47053:SF1">
    <property type="entry name" value="MUREIN DD-ENDOPEPTIDASE MEPH-RELATED"/>
    <property type="match status" value="1"/>
</dbReference>
<dbReference type="InterPro" id="IPR036582">
    <property type="entry name" value="Mao_N_sf"/>
</dbReference>
<dbReference type="SUPFAM" id="SSF54001">
    <property type="entry name" value="Cysteine proteinases"/>
    <property type="match status" value="1"/>
</dbReference>
<evidence type="ECO:0000313" key="7">
    <source>
        <dbReference type="EMBL" id="MFC5470445.1"/>
    </source>
</evidence>
<evidence type="ECO:0000256" key="3">
    <source>
        <dbReference type="ARBA" id="ARBA00022801"/>
    </source>
</evidence>
<dbReference type="EMBL" id="JBHSMH010000063">
    <property type="protein sequence ID" value="MFC5470445.1"/>
    <property type="molecule type" value="Genomic_DNA"/>
</dbReference>
<protein>
    <submittedName>
        <fullName evidence="7">NlpC/P60 family protein</fullName>
    </submittedName>
</protein>
<gene>
    <name evidence="7" type="ORF">ACFPPD_17255</name>
</gene>
<keyword evidence="8" id="KW-1185">Reference proteome</keyword>
<dbReference type="Proteomes" id="UP001596105">
    <property type="component" value="Unassembled WGS sequence"/>
</dbReference>
<dbReference type="InterPro" id="IPR000064">
    <property type="entry name" value="NLP_P60_dom"/>
</dbReference>
<evidence type="ECO:0000259" key="6">
    <source>
        <dbReference type="PROSITE" id="PS51935"/>
    </source>
</evidence>
<dbReference type="Gene3D" id="3.30.457.10">
    <property type="entry name" value="Copper amine oxidase-like, N-terminal domain"/>
    <property type="match status" value="1"/>
</dbReference>
<name>A0ABW0LX87_9BACL</name>
<comment type="similarity">
    <text evidence="1">Belongs to the peptidase C40 family.</text>
</comment>
<dbReference type="Gene3D" id="3.90.1720.10">
    <property type="entry name" value="endopeptidase domain like (from Nostoc punctiforme)"/>
    <property type="match status" value="1"/>
</dbReference>
<organism evidence="7 8">
    <name type="scientific">Cohnella suwonensis</name>
    <dbReference type="NCBI Taxonomy" id="696072"/>
    <lineage>
        <taxon>Bacteria</taxon>
        <taxon>Bacillati</taxon>
        <taxon>Bacillota</taxon>
        <taxon>Bacilli</taxon>
        <taxon>Bacillales</taxon>
        <taxon>Paenibacillaceae</taxon>
        <taxon>Cohnella</taxon>
    </lineage>
</organism>
<dbReference type="Pfam" id="PF07833">
    <property type="entry name" value="Cu_amine_oxidN1"/>
    <property type="match status" value="1"/>
</dbReference>
<dbReference type="SUPFAM" id="SSF55383">
    <property type="entry name" value="Copper amine oxidase, domain N"/>
    <property type="match status" value="1"/>
</dbReference>
<feature type="chain" id="PRO_5047107413" evidence="5">
    <location>
        <begin position="26"/>
        <end position="327"/>
    </location>
</feature>
<proteinExistence type="inferred from homology"/>